<dbReference type="RefSeq" id="WP_407337557.1">
    <property type="nucleotide sequence ID" value="NZ_CP136862.1"/>
</dbReference>
<keyword evidence="1" id="KW-1133">Transmembrane helix</keyword>
<dbReference type="EMBL" id="CP136862">
    <property type="protein sequence ID" value="WOJ88119.1"/>
    <property type="molecule type" value="Genomic_DNA"/>
</dbReference>
<dbReference type="Pfam" id="PF09955">
    <property type="entry name" value="DUF2189"/>
    <property type="match status" value="1"/>
</dbReference>
<evidence type="ECO:0000313" key="3">
    <source>
        <dbReference type="Proteomes" id="UP001626536"/>
    </source>
</evidence>
<name>A0ABZ0HLF5_9HYPH</name>
<protein>
    <submittedName>
        <fullName evidence="2">DUF2189 domain-containing protein</fullName>
    </submittedName>
</protein>
<feature type="transmembrane region" description="Helical" evidence="1">
    <location>
        <begin position="222"/>
        <end position="250"/>
    </location>
</feature>
<feature type="transmembrane region" description="Helical" evidence="1">
    <location>
        <begin position="168"/>
        <end position="191"/>
    </location>
</feature>
<keyword evidence="3" id="KW-1185">Reference proteome</keyword>
<dbReference type="InterPro" id="IPR018692">
    <property type="entry name" value="DUF2189"/>
</dbReference>
<evidence type="ECO:0000313" key="2">
    <source>
        <dbReference type="EMBL" id="WOJ88119.1"/>
    </source>
</evidence>
<gene>
    <name evidence="2" type="ORF">RZS28_09645</name>
</gene>
<organism evidence="2 3">
    <name type="scientific">Methylocapsa polymorpha</name>
    <dbReference type="NCBI Taxonomy" id="3080828"/>
    <lineage>
        <taxon>Bacteria</taxon>
        <taxon>Pseudomonadati</taxon>
        <taxon>Pseudomonadota</taxon>
        <taxon>Alphaproteobacteria</taxon>
        <taxon>Hyphomicrobiales</taxon>
        <taxon>Beijerinckiaceae</taxon>
        <taxon>Methylocapsa</taxon>
    </lineage>
</organism>
<sequence>MAHFHVFVGPDASPAYPIVRRIGPGDLKDALSKGIADFGAMPSHLVFLGLIYPIIGIALARMTSGQNALPMLFPLMSGFALIGPFAAIGLYEMSRRRELGLDIAWSHAFEVRHSPSIPSILTLGILLMAIFLAWLTTARVLYQSLFGPTAPDSYTQFLHEVFTTSKGWTLIILGNAIGFIYAVVSLSISVVSFPLLLDRDVGVTAAIYTSVRAVLTNPGTMALWGLIVTISLAIGFALLFVGLAVVMPILAHATWHLYRKVVQNVPRR</sequence>
<accession>A0ABZ0HLF5</accession>
<feature type="transmembrane region" description="Helical" evidence="1">
    <location>
        <begin position="116"/>
        <end position="135"/>
    </location>
</feature>
<proteinExistence type="predicted"/>
<reference evidence="2 3" key="1">
    <citation type="submission" date="2023-10" db="EMBL/GenBank/DDBJ databases">
        <title>Novel methanotroph of the genus Methylocapsa from a subarctic wetland.</title>
        <authorList>
            <person name="Belova S.E."/>
            <person name="Oshkin I.Y."/>
            <person name="Miroshnikov K."/>
            <person name="Dedysh S.N."/>
        </authorList>
    </citation>
    <scope>NUCLEOTIDE SEQUENCE [LARGE SCALE GENOMIC DNA]</scope>
    <source>
        <strain evidence="2 3">RX1</strain>
    </source>
</reference>
<feature type="transmembrane region" description="Helical" evidence="1">
    <location>
        <begin position="41"/>
        <end position="60"/>
    </location>
</feature>
<dbReference type="Proteomes" id="UP001626536">
    <property type="component" value="Chromosome"/>
</dbReference>
<evidence type="ECO:0000256" key="1">
    <source>
        <dbReference type="SAM" id="Phobius"/>
    </source>
</evidence>
<keyword evidence="1" id="KW-0812">Transmembrane</keyword>
<feature type="transmembrane region" description="Helical" evidence="1">
    <location>
        <begin position="72"/>
        <end position="91"/>
    </location>
</feature>
<keyword evidence="1" id="KW-0472">Membrane</keyword>